<keyword evidence="6" id="KW-1185">Reference proteome</keyword>
<dbReference type="RefSeq" id="WP_104751820.1">
    <property type="nucleotide sequence ID" value="NZ_FZMF01000008.1"/>
</dbReference>
<dbReference type="EMBL" id="JBHRZO010000048">
    <property type="protein sequence ID" value="MFC3848283.1"/>
    <property type="molecule type" value="Genomic_DNA"/>
</dbReference>
<name>A0ABV7ZI69_9HELI</name>
<dbReference type="CDD" id="cd03146">
    <property type="entry name" value="GAT1_Peptidase_E"/>
    <property type="match status" value="1"/>
</dbReference>
<dbReference type="EC" id="3.4.13.21" evidence="5"/>
<evidence type="ECO:0000256" key="2">
    <source>
        <dbReference type="ARBA" id="ARBA00022670"/>
    </source>
</evidence>
<dbReference type="InterPro" id="IPR005320">
    <property type="entry name" value="Peptidase_S51"/>
</dbReference>
<dbReference type="PANTHER" id="PTHR20842">
    <property type="entry name" value="PROTEASE S51 ALPHA-ASPARTYL DIPEPTIDASE"/>
    <property type="match status" value="1"/>
</dbReference>
<keyword evidence="5" id="KW-0224">Dipeptidase</keyword>
<protein>
    <submittedName>
        <fullName evidence="5">Dipeptidase PepE</fullName>
        <ecNumber evidence="5">3.4.13.21</ecNumber>
    </submittedName>
</protein>
<organism evidence="5 6">
    <name type="scientific">Helicobacter baculiformis</name>
    <dbReference type="NCBI Taxonomy" id="427351"/>
    <lineage>
        <taxon>Bacteria</taxon>
        <taxon>Pseudomonadati</taxon>
        <taxon>Campylobacterota</taxon>
        <taxon>Epsilonproteobacteria</taxon>
        <taxon>Campylobacterales</taxon>
        <taxon>Helicobacteraceae</taxon>
        <taxon>Helicobacter</taxon>
    </lineage>
</organism>
<dbReference type="GO" id="GO:0016805">
    <property type="term" value="F:dipeptidase activity"/>
    <property type="evidence" value="ECO:0007669"/>
    <property type="project" value="UniProtKB-KW"/>
</dbReference>
<proteinExistence type="inferred from homology"/>
<dbReference type="NCBIfam" id="NF003642">
    <property type="entry name" value="PRK05282.1"/>
    <property type="match status" value="1"/>
</dbReference>
<dbReference type="Pfam" id="PF03575">
    <property type="entry name" value="Peptidase_S51"/>
    <property type="match status" value="1"/>
</dbReference>
<dbReference type="PANTHER" id="PTHR20842:SF0">
    <property type="entry name" value="ALPHA-ASPARTYL DIPEPTIDASE"/>
    <property type="match status" value="1"/>
</dbReference>
<comment type="caution">
    <text evidence="5">The sequence shown here is derived from an EMBL/GenBank/DDBJ whole genome shotgun (WGS) entry which is preliminary data.</text>
</comment>
<keyword evidence="4" id="KW-0720">Serine protease</keyword>
<reference evidence="6" key="1">
    <citation type="journal article" date="2019" name="Int. J. Syst. Evol. Microbiol.">
        <title>The Global Catalogue of Microorganisms (GCM) 10K type strain sequencing project: providing services to taxonomists for standard genome sequencing and annotation.</title>
        <authorList>
            <consortium name="The Broad Institute Genomics Platform"/>
            <consortium name="The Broad Institute Genome Sequencing Center for Infectious Disease"/>
            <person name="Wu L."/>
            <person name="Ma J."/>
        </authorList>
    </citation>
    <scope>NUCLEOTIDE SEQUENCE [LARGE SCALE GENOMIC DNA]</scope>
    <source>
        <strain evidence="6">CCUG 53816</strain>
    </source>
</reference>
<evidence type="ECO:0000256" key="4">
    <source>
        <dbReference type="ARBA" id="ARBA00022825"/>
    </source>
</evidence>
<keyword evidence="2" id="KW-0645">Protease</keyword>
<accession>A0ABV7ZI69</accession>
<evidence type="ECO:0000313" key="5">
    <source>
        <dbReference type="EMBL" id="MFC3848283.1"/>
    </source>
</evidence>
<evidence type="ECO:0000256" key="3">
    <source>
        <dbReference type="ARBA" id="ARBA00022801"/>
    </source>
</evidence>
<evidence type="ECO:0000313" key="6">
    <source>
        <dbReference type="Proteomes" id="UP001595783"/>
    </source>
</evidence>
<dbReference type="SUPFAM" id="SSF52317">
    <property type="entry name" value="Class I glutamine amidotransferase-like"/>
    <property type="match status" value="1"/>
</dbReference>
<comment type="similarity">
    <text evidence="1">Belongs to the peptidase S51 family.</text>
</comment>
<dbReference type="Proteomes" id="UP001595783">
    <property type="component" value="Unassembled WGS sequence"/>
</dbReference>
<dbReference type="Gene3D" id="3.40.50.880">
    <property type="match status" value="1"/>
</dbReference>
<keyword evidence="3 5" id="KW-0378">Hydrolase</keyword>
<sequence length="231" mass="25754">MSSLLLLSGALYQGKFLEYALPWIQTFFTRHRLKGKQLALIAYGSVLRSQEECETNMRVLLKDFDIEVVGVHRGLEIIHTCAGFIMNGGNSFKLLEGLYAHDLLGVIRERVKAGVPYLSWSAGSNVATPSIHTTNDMPITHPPSLQALNLVPYQINPHFPTGSANHEGESRQERIAEFLALNPQAIVYGMPDGGALWVQGEQHTPLHVASRPFYKFECHQPPQLVKTRPTI</sequence>
<dbReference type="InterPro" id="IPR029062">
    <property type="entry name" value="Class_I_gatase-like"/>
</dbReference>
<evidence type="ECO:0000256" key="1">
    <source>
        <dbReference type="ARBA" id="ARBA00006534"/>
    </source>
</evidence>
<gene>
    <name evidence="5" type="primary">pepE</name>
    <name evidence="5" type="ORF">ACFOPX_07125</name>
</gene>